<sequence length="200" mass="21820">MVRLKDRYLLVHILYGDVPPGQAKGAVPDLLLYNQPTTNELRPQLLLRGIRSEVAALFGDCGSGAVDRSLQVKYLSTATSTFILRVSRAHYRLVWAALAFMRRVPVRDGRPCVFRVVRVSGTIVKVEEEAIRRARLLVLAAKDEMAGKTSTAALGALLRSDGSSQSRGGGSSLADARVGEEEDEEEADDDDDDDDMSEDG</sequence>
<comment type="caution">
    <text evidence="11">The sequence shown here is derived from an EMBL/GenBank/DDBJ whole genome shotgun (WGS) entry which is preliminary data.</text>
</comment>
<dbReference type="Pfam" id="PF01900">
    <property type="entry name" value="RNase_P_Rpp14"/>
    <property type="match status" value="1"/>
</dbReference>
<evidence type="ECO:0000313" key="12">
    <source>
        <dbReference type="Proteomes" id="UP001303889"/>
    </source>
</evidence>
<keyword evidence="7" id="KW-0539">Nucleus</keyword>
<evidence type="ECO:0000256" key="1">
    <source>
        <dbReference type="ARBA" id="ARBA00000928"/>
    </source>
</evidence>
<name>A0AAN6MGJ3_9PEZI</name>
<dbReference type="SUPFAM" id="SSF160350">
    <property type="entry name" value="Rnp2-like"/>
    <property type="match status" value="1"/>
</dbReference>
<evidence type="ECO:0000256" key="10">
    <source>
        <dbReference type="SAM" id="MobiDB-lite"/>
    </source>
</evidence>
<protein>
    <recommendedName>
        <fullName evidence="8">Ribonuclease P/MRP protein subunit POP5</fullName>
        <ecNumber evidence="4">3.1.26.5</ecNumber>
    </recommendedName>
</protein>
<dbReference type="GO" id="GO:0000172">
    <property type="term" value="C:ribonuclease MRP complex"/>
    <property type="evidence" value="ECO:0007669"/>
    <property type="project" value="TreeGrafter"/>
</dbReference>
<evidence type="ECO:0000256" key="2">
    <source>
        <dbReference type="ARBA" id="ARBA00004123"/>
    </source>
</evidence>
<evidence type="ECO:0000256" key="8">
    <source>
        <dbReference type="ARBA" id="ARBA00044198"/>
    </source>
</evidence>
<dbReference type="GO" id="GO:0030681">
    <property type="term" value="C:multimeric ribonuclease P complex"/>
    <property type="evidence" value="ECO:0007669"/>
    <property type="project" value="TreeGrafter"/>
</dbReference>
<dbReference type="InterPro" id="IPR002759">
    <property type="entry name" value="Pop5/Rpp14/Rnp2-like"/>
</dbReference>
<dbReference type="Gene3D" id="3.30.70.3250">
    <property type="entry name" value="Ribonuclease P, Pop5 subunit"/>
    <property type="match status" value="1"/>
</dbReference>
<gene>
    <name evidence="11" type="ORF">C8A05DRAFT_36652</name>
</gene>
<dbReference type="GO" id="GO:0001682">
    <property type="term" value="P:tRNA 5'-leader removal"/>
    <property type="evidence" value="ECO:0007669"/>
    <property type="project" value="InterPro"/>
</dbReference>
<feature type="compositionally biased region" description="Acidic residues" evidence="10">
    <location>
        <begin position="180"/>
        <end position="200"/>
    </location>
</feature>
<reference evidence="11" key="2">
    <citation type="submission" date="2023-05" db="EMBL/GenBank/DDBJ databases">
        <authorList>
            <consortium name="Lawrence Berkeley National Laboratory"/>
            <person name="Steindorff A."/>
            <person name="Hensen N."/>
            <person name="Bonometti L."/>
            <person name="Westerberg I."/>
            <person name="Brannstrom I.O."/>
            <person name="Guillou S."/>
            <person name="Cros-Aarteil S."/>
            <person name="Calhoun S."/>
            <person name="Haridas S."/>
            <person name="Kuo A."/>
            <person name="Mondo S."/>
            <person name="Pangilinan J."/>
            <person name="Riley R."/>
            <person name="Labutti K."/>
            <person name="Andreopoulos B."/>
            <person name="Lipzen A."/>
            <person name="Chen C."/>
            <person name="Yanf M."/>
            <person name="Daum C."/>
            <person name="Ng V."/>
            <person name="Clum A."/>
            <person name="Ohm R."/>
            <person name="Martin F."/>
            <person name="Silar P."/>
            <person name="Natvig D."/>
            <person name="Lalanne C."/>
            <person name="Gautier V."/>
            <person name="Ament-Velasquez S.L."/>
            <person name="Kruys A."/>
            <person name="Hutchinson M.I."/>
            <person name="Powell A.J."/>
            <person name="Barry K."/>
            <person name="Miller A.N."/>
            <person name="Grigoriev I.V."/>
            <person name="Debuchy R."/>
            <person name="Gladieux P."/>
            <person name="Thoren M.H."/>
            <person name="Johannesson H."/>
        </authorList>
    </citation>
    <scope>NUCLEOTIDE SEQUENCE</scope>
    <source>
        <strain evidence="11">CBS 103.79</strain>
    </source>
</reference>
<comment type="subcellular location">
    <subcellularLocation>
        <location evidence="2">Nucleus</location>
    </subcellularLocation>
</comment>
<dbReference type="EC" id="3.1.26.5" evidence="4"/>
<dbReference type="AlphaFoldDB" id="A0AAN6MGJ3"/>
<comment type="catalytic activity">
    <reaction evidence="1">
        <text>Endonucleolytic cleavage of RNA, removing 5'-extranucleotides from tRNA precursor.</text>
        <dbReference type="EC" id="3.1.26.5"/>
    </reaction>
</comment>
<dbReference type="PANTHER" id="PTHR15441">
    <property type="entry name" value="RIBONUCLEASE P PROTEIN SUBUNIT P14"/>
    <property type="match status" value="1"/>
</dbReference>
<comment type="function">
    <text evidence="9">Component of ribonuclease P, a protein complex that generates mature tRNA molecules by cleaving their 5'-ends. Also a component of RNase MRP, which cleaves pre-rRNA sequences.</text>
</comment>
<dbReference type="Proteomes" id="UP001303889">
    <property type="component" value="Unassembled WGS sequence"/>
</dbReference>
<dbReference type="FunFam" id="3.30.70.3250:FF:000004">
    <property type="entry name" value="Ribonuclease P/MRP protein subunit POP5"/>
    <property type="match status" value="1"/>
</dbReference>
<dbReference type="GO" id="GO:0000460">
    <property type="term" value="P:maturation of 5.8S rRNA"/>
    <property type="evidence" value="ECO:0007669"/>
    <property type="project" value="UniProtKB-ARBA"/>
</dbReference>
<dbReference type="GO" id="GO:0033204">
    <property type="term" value="F:ribonuclease P RNA binding"/>
    <property type="evidence" value="ECO:0007669"/>
    <property type="project" value="TreeGrafter"/>
</dbReference>
<evidence type="ECO:0000256" key="9">
    <source>
        <dbReference type="ARBA" id="ARBA00055200"/>
    </source>
</evidence>
<proteinExistence type="inferred from homology"/>
<feature type="region of interest" description="Disordered" evidence="10">
    <location>
        <begin position="159"/>
        <end position="200"/>
    </location>
</feature>
<dbReference type="EMBL" id="MU855749">
    <property type="protein sequence ID" value="KAK3899726.1"/>
    <property type="molecule type" value="Genomic_DNA"/>
</dbReference>
<comment type="similarity">
    <text evidence="3">Belongs to the eukaryotic/archaeal RNase P protein component 2 family.</text>
</comment>
<dbReference type="PANTHER" id="PTHR15441:SF2">
    <property type="entry name" value="RIBONUCLEASE P_MRP PROTEIN SUBUNIT POP5"/>
    <property type="match status" value="1"/>
</dbReference>
<evidence type="ECO:0000256" key="6">
    <source>
        <dbReference type="ARBA" id="ARBA00022801"/>
    </source>
</evidence>
<evidence type="ECO:0000256" key="4">
    <source>
        <dbReference type="ARBA" id="ARBA00012179"/>
    </source>
</evidence>
<dbReference type="GO" id="GO:0004526">
    <property type="term" value="F:ribonuclease P activity"/>
    <property type="evidence" value="ECO:0007669"/>
    <property type="project" value="UniProtKB-EC"/>
</dbReference>
<keyword evidence="12" id="KW-1185">Reference proteome</keyword>
<keyword evidence="6" id="KW-0378">Hydrolase</keyword>
<dbReference type="GO" id="GO:0005730">
    <property type="term" value="C:nucleolus"/>
    <property type="evidence" value="ECO:0007669"/>
    <property type="project" value="TreeGrafter"/>
</dbReference>
<evidence type="ECO:0000256" key="5">
    <source>
        <dbReference type="ARBA" id="ARBA00022694"/>
    </source>
</evidence>
<accession>A0AAN6MGJ3</accession>
<dbReference type="InterPro" id="IPR038085">
    <property type="entry name" value="Rnp2-like_sf"/>
</dbReference>
<evidence type="ECO:0000256" key="3">
    <source>
        <dbReference type="ARBA" id="ARBA00010800"/>
    </source>
</evidence>
<organism evidence="11 12">
    <name type="scientific">Staphylotrichum tortipilum</name>
    <dbReference type="NCBI Taxonomy" id="2831512"/>
    <lineage>
        <taxon>Eukaryota</taxon>
        <taxon>Fungi</taxon>
        <taxon>Dikarya</taxon>
        <taxon>Ascomycota</taxon>
        <taxon>Pezizomycotina</taxon>
        <taxon>Sordariomycetes</taxon>
        <taxon>Sordariomycetidae</taxon>
        <taxon>Sordariales</taxon>
        <taxon>Chaetomiaceae</taxon>
        <taxon>Staphylotrichum</taxon>
    </lineage>
</organism>
<evidence type="ECO:0000256" key="7">
    <source>
        <dbReference type="ARBA" id="ARBA00023242"/>
    </source>
</evidence>
<evidence type="ECO:0000313" key="11">
    <source>
        <dbReference type="EMBL" id="KAK3899726.1"/>
    </source>
</evidence>
<reference evidence="11" key="1">
    <citation type="journal article" date="2023" name="Mol. Phylogenet. Evol.">
        <title>Genome-scale phylogeny and comparative genomics of the fungal order Sordariales.</title>
        <authorList>
            <person name="Hensen N."/>
            <person name="Bonometti L."/>
            <person name="Westerberg I."/>
            <person name="Brannstrom I.O."/>
            <person name="Guillou S."/>
            <person name="Cros-Aarteil S."/>
            <person name="Calhoun S."/>
            <person name="Haridas S."/>
            <person name="Kuo A."/>
            <person name="Mondo S."/>
            <person name="Pangilinan J."/>
            <person name="Riley R."/>
            <person name="LaButti K."/>
            <person name="Andreopoulos B."/>
            <person name="Lipzen A."/>
            <person name="Chen C."/>
            <person name="Yan M."/>
            <person name="Daum C."/>
            <person name="Ng V."/>
            <person name="Clum A."/>
            <person name="Steindorff A."/>
            <person name="Ohm R.A."/>
            <person name="Martin F."/>
            <person name="Silar P."/>
            <person name="Natvig D.O."/>
            <person name="Lalanne C."/>
            <person name="Gautier V."/>
            <person name="Ament-Velasquez S.L."/>
            <person name="Kruys A."/>
            <person name="Hutchinson M.I."/>
            <person name="Powell A.J."/>
            <person name="Barry K."/>
            <person name="Miller A.N."/>
            <person name="Grigoriev I.V."/>
            <person name="Debuchy R."/>
            <person name="Gladieux P."/>
            <person name="Hiltunen Thoren M."/>
            <person name="Johannesson H."/>
        </authorList>
    </citation>
    <scope>NUCLEOTIDE SEQUENCE</scope>
    <source>
        <strain evidence="11">CBS 103.79</strain>
    </source>
</reference>
<keyword evidence="5" id="KW-0819">tRNA processing</keyword>